<dbReference type="NCBIfam" id="NF004019">
    <property type="entry name" value="PRK05481.1"/>
    <property type="match status" value="1"/>
</dbReference>
<comment type="subcellular location">
    <subcellularLocation>
        <location evidence="1 9">Mitochondrion</location>
    </subcellularLocation>
</comment>
<dbReference type="SFLD" id="SFLDF00271">
    <property type="entry name" value="lipoyl_synthase"/>
    <property type="match status" value="1"/>
</dbReference>
<evidence type="ECO:0000256" key="1">
    <source>
        <dbReference type="ARBA" id="ARBA00004173"/>
    </source>
</evidence>
<feature type="binding site" evidence="9">
    <location>
        <position position="106"/>
    </location>
    <ligand>
        <name>[4Fe-4S] cluster</name>
        <dbReference type="ChEBI" id="CHEBI:49883"/>
        <label>1</label>
    </ligand>
</feature>
<dbReference type="SFLD" id="SFLDG01058">
    <property type="entry name" value="lipoyl_synthase_like"/>
    <property type="match status" value="1"/>
</dbReference>
<keyword evidence="11" id="KW-1185">Reference proteome</keyword>
<dbReference type="PANTHER" id="PTHR10949:SF0">
    <property type="entry name" value="LIPOYL SYNTHASE, MITOCHONDRIAL"/>
    <property type="match status" value="1"/>
</dbReference>
<protein>
    <recommendedName>
        <fullName evidence="9">Lipoyl synthase, mitochondrial</fullName>
        <ecNumber evidence="9">2.8.1.8</ecNumber>
    </recommendedName>
    <alternativeName>
        <fullName evidence="9">Lipoate synthase</fullName>
        <shortName evidence="9">LS</shortName>
        <shortName evidence="9">Lip-syn</shortName>
    </alternativeName>
    <alternativeName>
        <fullName evidence="9">Lipoic acid synthase</fullName>
    </alternativeName>
</protein>
<feature type="binding site" evidence="9">
    <location>
        <position position="131"/>
    </location>
    <ligand>
        <name>[4Fe-4S] cluster</name>
        <dbReference type="ChEBI" id="CHEBI:49883"/>
        <label>2</label>
        <note>4Fe-4S-S-AdoMet</note>
    </ligand>
</feature>
<dbReference type="InterPro" id="IPR013785">
    <property type="entry name" value="Aldolase_TIM"/>
</dbReference>
<feature type="binding site" evidence="9">
    <location>
        <position position="112"/>
    </location>
    <ligand>
        <name>[4Fe-4S] cluster</name>
        <dbReference type="ChEBI" id="CHEBI:49883"/>
        <label>1</label>
    </ligand>
</feature>
<dbReference type="GO" id="GO:0009249">
    <property type="term" value="P:protein lipoylation"/>
    <property type="evidence" value="ECO:0007669"/>
    <property type="project" value="UniProtKB-UniRule"/>
</dbReference>
<dbReference type="InterPro" id="IPR007197">
    <property type="entry name" value="rSAM"/>
</dbReference>
<dbReference type="SUPFAM" id="SSF102114">
    <property type="entry name" value="Radical SAM enzymes"/>
    <property type="match status" value="1"/>
</dbReference>
<feature type="binding site" evidence="9">
    <location>
        <position position="346"/>
    </location>
    <ligand>
        <name>[4Fe-4S] cluster</name>
        <dbReference type="ChEBI" id="CHEBI:49883"/>
        <label>1</label>
    </ligand>
</feature>
<dbReference type="AlphaFoldDB" id="A0A8B8D8L7"/>
<sequence length="373" mass="41918">MSAVKRHKLFQRCLAISRITESATVNKNYATLSDDQKKKIAHGPELGDFINGNPRDAAENIKRKKGERLRLPQWLKTDIAMGKDYHRLKENLRDLKLHTVCEEAKCPNIGECWGGDKGTATATIMVLGDTCTRGCRFCSVKTARNPPPPDPMEPANTAKAIVSWGLDYVVLTSVDRDDLPDGGAAHFAETVKEIKKGQSEILVECLTPDFRGDMSCVATVAESGLDVYAHNVETVEDLQWLVRDPRANYKQSLNVLKFVKSHRPDLVTKTSIMLGLGETDDQVMRVMEDLRKVDVDCVTLGQYMQPTKRHLKVKEYVHPDKFKHWEEVGNRLGFAYTASGPLVRSSYKAGEFYLKNLLKTRRKEVSSGSHRVT</sequence>
<dbReference type="Pfam" id="PF16881">
    <property type="entry name" value="LIAS_N"/>
    <property type="match status" value="1"/>
</dbReference>
<keyword evidence="7 9" id="KW-0411">Iron-sulfur</keyword>
<dbReference type="GO" id="GO:0005739">
    <property type="term" value="C:mitochondrion"/>
    <property type="evidence" value="ECO:0007669"/>
    <property type="project" value="UniProtKB-SubCell"/>
</dbReference>
<dbReference type="PANTHER" id="PTHR10949">
    <property type="entry name" value="LIPOYL SYNTHASE"/>
    <property type="match status" value="1"/>
</dbReference>
<dbReference type="GO" id="GO:0051539">
    <property type="term" value="F:4 iron, 4 sulfur cluster binding"/>
    <property type="evidence" value="ECO:0007669"/>
    <property type="project" value="UniProtKB-UniRule"/>
</dbReference>
<comment type="cofactor">
    <cofactor evidence="9">
        <name>[4Fe-4S] cluster</name>
        <dbReference type="ChEBI" id="CHEBI:49883"/>
    </cofactor>
    <text evidence="9">Binds 2 [4Fe-4S] clusters per subunit. One cluster is coordinated with 3 cysteines and an exchangeable S-adenosyl-L-methionine.</text>
</comment>
<comment type="pathway">
    <text evidence="9">Protein modification; protein lipoylation via endogenous pathway; protein N(6)-(lipoyl)lysine from octanoyl-[acyl-carrier-protein]: step 2/2.</text>
</comment>
<feature type="binding site" evidence="9">
    <location>
        <position position="138"/>
    </location>
    <ligand>
        <name>[4Fe-4S] cluster</name>
        <dbReference type="ChEBI" id="CHEBI:49883"/>
        <label>2</label>
        <note>4Fe-4S-S-AdoMet</note>
    </ligand>
</feature>
<evidence type="ECO:0000256" key="9">
    <source>
        <dbReference type="HAMAP-Rule" id="MF_03123"/>
    </source>
</evidence>
<feature type="domain" description="Radical SAM core" evidence="10">
    <location>
        <begin position="114"/>
        <end position="335"/>
    </location>
</feature>
<comment type="catalytic activity">
    <reaction evidence="8 9">
        <text>[[Fe-S] cluster scaffold protein carrying a second [4Fe-4S](2+) cluster] + N(6)-octanoyl-L-lysyl-[protein] + 2 oxidized [2Fe-2S]-[ferredoxin] + 2 S-adenosyl-L-methionine + 4 H(+) = [[Fe-S] cluster scaffold protein] + N(6)-[(R)-dihydrolipoyl]-L-lysyl-[protein] + 4 Fe(3+) + 2 hydrogen sulfide + 2 5'-deoxyadenosine + 2 L-methionine + 2 reduced [2Fe-2S]-[ferredoxin]</text>
        <dbReference type="Rhea" id="RHEA:16585"/>
        <dbReference type="Rhea" id="RHEA-COMP:9928"/>
        <dbReference type="Rhea" id="RHEA-COMP:10000"/>
        <dbReference type="Rhea" id="RHEA-COMP:10001"/>
        <dbReference type="Rhea" id="RHEA-COMP:10475"/>
        <dbReference type="Rhea" id="RHEA-COMP:14568"/>
        <dbReference type="Rhea" id="RHEA-COMP:14569"/>
        <dbReference type="ChEBI" id="CHEBI:15378"/>
        <dbReference type="ChEBI" id="CHEBI:17319"/>
        <dbReference type="ChEBI" id="CHEBI:29034"/>
        <dbReference type="ChEBI" id="CHEBI:29919"/>
        <dbReference type="ChEBI" id="CHEBI:33722"/>
        <dbReference type="ChEBI" id="CHEBI:33737"/>
        <dbReference type="ChEBI" id="CHEBI:33738"/>
        <dbReference type="ChEBI" id="CHEBI:57844"/>
        <dbReference type="ChEBI" id="CHEBI:59789"/>
        <dbReference type="ChEBI" id="CHEBI:78809"/>
        <dbReference type="ChEBI" id="CHEBI:83100"/>
        <dbReference type="EC" id="2.8.1.8"/>
    </reaction>
</comment>
<dbReference type="InterPro" id="IPR031691">
    <property type="entry name" value="LIAS_N"/>
</dbReference>
<dbReference type="OrthoDB" id="3231at2759"/>
<evidence type="ECO:0000256" key="3">
    <source>
        <dbReference type="ARBA" id="ARBA00022679"/>
    </source>
</evidence>
<organism evidence="11 12">
    <name type="scientific">Crassostrea virginica</name>
    <name type="common">Eastern oyster</name>
    <dbReference type="NCBI Taxonomy" id="6565"/>
    <lineage>
        <taxon>Eukaryota</taxon>
        <taxon>Metazoa</taxon>
        <taxon>Spiralia</taxon>
        <taxon>Lophotrochozoa</taxon>
        <taxon>Mollusca</taxon>
        <taxon>Bivalvia</taxon>
        <taxon>Autobranchia</taxon>
        <taxon>Pteriomorphia</taxon>
        <taxon>Ostreida</taxon>
        <taxon>Ostreoidea</taxon>
        <taxon>Ostreidae</taxon>
        <taxon>Crassostrea</taxon>
    </lineage>
</organism>
<keyword evidence="6 9" id="KW-0408">Iron</keyword>
<dbReference type="UniPathway" id="UPA00538">
    <property type="reaction ID" value="UER00593"/>
</dbReference>
<evidence type="ECO:0000256" key="6">
    <source>
        <dbReference type="ARBA" id="ARBA00023004"/>
    </source>
</evidence>
<dbReference type="PROSITE" id="PS51918">
    <property type="entry name" value="RADICAL_SAM"/>
    <property type="match status" value="1"/>
</dbReference>
<dbReference type="InterPro" id="IPR058240">
    <property type="entry name" value="rSAM_sf"/>
</dbReference>
<comment type="similarity">
    <text evidence="9">Belongs to the radical SAM superfamily. Lipoyl synthase family.</text>
</comment>
<dbReference type="HAMAP" id="MF_00206">
    <property type="entry name" value="Lipoyl_synth"/>
    <property type="match status" value="1"/>
</dbReference>
<evidence type="ECO:0000313" key="12">
    <source>
        <dbReference type="RefSeq" id="XP_022324452.1"/>
    </source>
</evidence>
<dbReference type="NCBIfam" id="TIGR00510">
    <property type="entry name" value="lipA"/>
    <property type="match status" value="1"/>
</dbReference>
<dbReference type="CDD" id="cd01335">
    <property type="entry name" value="Radical_SAM"/>
    <property type="match status" value="1"/>
</dbReference>
<dbReference type="EC" id="2.8.1.8" evidence="9"/>
<dbReference type="Pfam" id="PF04055">
    <property type="entry name" value="Radical_SAM"/>
    <property type="match status" value="1"/>
</dbReference>
<dbReference type="FunFam" id="3.20.20.70:FF:000036">
    <property type="entry name" value="Lipoyl synthase, mitochondrial"/>
    <property type="match status" value="1"/>
</dbReference>
<dbReference type="PIRSF" id="PIRSF005963">
    <property type="entry name" value="Lipoyl_synth"/>
    <property type="match status" value="1"/>
</dbReference>
<keyword evidence="3 9" id="KW-0808">Transferase</keyword>
<dbReference type="KEGG" id="cvn:111125202"/>
<dbReference type="SFLD" id="SFLDS00029">
    <property type="entry name" value="Radical_SAM"/>
    <property type="match status" value="1"/>
</dbReference>
<keyword evidence="5 9" id="KW-0479">Metal-binding</keyword>
<dbReference type="RefSeq" id="XP_022324452.1">
    <property type="nucleotide sequence ID" value="XM_022468744.1"/>
</dbReference>
<dbReference type="NCBIfam" id="NF009544">
    <property type="entry name" value="PRK12928.1"/>
    <property type="match status" value="1"/>
</dbReference>
<dbReference type="GeneID" id="111125202"/>
<name>A0A8B8D8L7_CRAVI</name>
<evidence type="ECO:0000256" key="2">
    <source>
        <dbReference type="ARBA" id="ARBA00022485"/>
    </source>
</evidence>
<evidence type="ECO:0000313" key="11">
    <source>
        <dbReference type="Proteomes" id="UP000694844"/>
    </source>
</evidence>
<evidence type="ECO:0000259" key="10">
    <source>
        <dbReference type="PROSITE" id="PS51918"/>
    </source>
</evidence>
<dbReference type="Proteomes" id="UP000694844">
    <property type="component" value="Chromosome 3"/>
</dbReference>
<evidence type="ECO:0000256" key="4">
    <source>
        <dbReference type="ARBA" id="ARBA00022691"/>
    </source>
</evidence>
<comment type="function">
    <text evidence="9">Catalyzes the radical-mediated insertion of two sulfur atoms into the C-6 and C-8 positions of the octanoyl moiety bound to the lipoyl domains of lipoate-dependent enzymes, thereby converting the octanoylated domains into lipoylated derivatives.</text>
</comment>
<dbReference type="SMART" id="SM00729">
    <property type="entry name" value="Elp3"/>
    <property type="match status" value="1"/>
</dbReference>
<evidence type="ECO:0000256" key="5">
    <source>
        <dbReference type="ARBA" id="ARBA00022723"/>
    </source>
</evidence>
<accession>A0A8B8D8L7</accession>
<proteinExistence type="inferred from homology"/>
<feature type="binding site" evidence="9">
    <location>
        <position position="135"/>
    </location>
    <ligand>
        <name>[4Fe-4S] cluster</name>
        <dbReference type="ChEBI" id="CHEBI:49883"/>
        <label>2</label>
        <note>4Fe-4S-S-AdoMet</note>
    </ligand>
</feature>
<dbReference type="InterPro" id="IPR006638">
    <property type="entry name" value="Elp3/MiaA/NifB-like_rSAM"/>
</dbReference>
<gene>
    <name evidence="12" type="primary">LOC111125202</name>
</gene>
<keyword evidence="4 9" id="KW-0949">S-adenosyl-L-methionine</keyword>
<evidence type="ECO:0000256" key="8">
    <source>
        <dbReference type="ARBA" id="ARBA00047326"/>
    </source>
</evidence>
<feature type="binding site" evidence="9">
    <location>
        <position position="101"/>
    </location>
    <ligand>
        <name>[4Fe-4S] cluster</name>
        <dbReference type="ChEBI" id="CHEBI:49883"/>
        <label>1</label>
    </ligand>
</feature>
<keyword evidence="9" id="KW-0496">Mitochondrion</keyword>
<reference evidence="12" key="1">
    <citation type="submission" date="2025-08" db="UniProtKB">
        <authorList>
            <consortium name="RefSeq"/>
        </authorList>
    </citation>
    <scope>IDENTIFICATION</scope>
    <source>
        <tissue evidence="12">Whole sample</tissue>
    </source>
</reference>
<dbReference type="InterPro" id="IPR003698">
    <property type="entry name" value="Lipoyl_synth"/>
</dbReference>
<keyword evidence="2 9" id="KW-0004">4Fe-4S</keyword>
<evidence type="ECO:0000256" key="7">
    <source>
        <dbReference type="ARBA" id="ARBA00023014"/>
    </source>
</evidence>
<dbReference type="GO" id="GO:0046872">
    <property type="term" value="F:metal ion binding"/>
    <property type="evidence" value="ECO:0007669"/>
    <property type="project" value="UniProtKB-KW"/>
</dbReference>
<dbReference type="Gene3D" id="3.20.20.70">
    <property type="entry name" value="Aldolase class I"/>
    <property type="match status" value="1"/>
</dbReference>
<dbReference type="GO" id="GO:0016992">
    <property type="term" value="F:lipoate synthase activity"/>
    <property type="evidence" value="ECO:0007669"/>
    <property type="project" value="UniProtKB-UniRule"/>
</dbReference>